<dbReference type="Proteomes" id="UP000316798">
    <property type="component" value="Chromosome"/>
</dbReference>
<keyword evidence="5 8" id="KW-1133">Transmembrane helix</keyword>
<comment type="similarity">
    <text evidence="2 7">Belongs to the sodium:solute symporter (SSF) (TC 2.A.21) family.</text>
</comment>
<feature type="transmembrane region" description="Helical" evidence="8">
    <location>
        <begin position="282"/>
        <end position="304"/>
    </location>
</feature>
<feature type="transmembrane region" description="Helical" evidence="8">
    <location>
        <begin position="646"/>
        <end position="664"/>
    </location>
</feature>
<evidence type="ECO:0000313" key="11">
    <source>
        <dbReference type="Proteomes" id="UP000316798"/>
    </source>
</evidence>
<accession>A0A515DC84</accession>
<proteinExistence type="inferred from homology"/>
<feature type="transmembrane region" description="Helical" evidence="8">
    <location>
        <begin position="510"/>
        <end position="531"/>
    </location>
</feature>
<feature type="transmembrane region" description="Helical" evidence="8">
    <location>
        <begin position="128"/>
        <end position="148"/>
    </location>
</feature>
<dbReference type="InterPro" id="IPR001734">
    <property type="entry name" value="Na/solute_symporter"/>
</dbReference>
<feature type="transmembrane region" description="Helical" evidence="8">
    <location>
        <begin position="168"/>
        <end position="192"/>
    </location>
</feature>
<evidence type="ECO:0000256" key="7">
    <source>
        <dbReference type="RuleBase" id="RU362091"/>
    </source>
</evidence>
<organism evidence="10 11">
    <name type="scientific">Rhodoferax sediminis</name>
    <dbReference type="NCBI Taxonomy" id="2509614"/>
    <lineage>
        <taxon>Bacteria</taxon>
        <taxon>Pseudomonadati</taxon>
        <taxon>Pseudomonadota</taxon>
        <taxon>Betaproteobacteria</taxon>
        <taxon>Burkholderiales</taxon>
        <taxon>Comamonadaceae</taxon>
        <taxon>Rhodoferax</taxon>
    </lineage>
</organism>
<keyword evidence="11" id="KW-1185">Reference proteome</keyword>
<dbReference type="CDD" id="cd11480">
    <property type="entry name" value="SLC5sbd_u4"/>
    <property type="match status" value="1"/>
</dbReference>
<feature type="transmembrane region" description="Helical" evidence="8">
    <location>
        <begin position="476"/>
        <end position="498"/>
    </location>
</feature>
<keyword evidence="4 8" id="KW-0812">Transmembrane</keyword>
<evidence type="ECO:0000256" key="6">
    <source>
        <dbReference type="ARBA" id="ARBA00023136"/>
    </source>
</evidence>
<dbReference type="InterPro" id="IPR018247">
    <property type="entry name" value="EF_Hand_1_Ca_BS"/>
</dbReference>
<feature type="transmembrane region" description="Helical" evidence="8">
    <location>
        <begin position="51"/>
        <end position="74"/>
    </location>
</feature>
<dbReference type="Pfam" id="PF00474">
    <property type="entry name" value="SSF"/>
    <property type="match status" value="2"/>
</dbReference>
<dbReference type="GO" id="GO:0005886">
    <property type="term" value="C:plasma membrane"/>
    <property type="evidence" value="ECO:0007669"/>
    <property type="project" value="TreeGrafter"/>
</dbReference>
<dbReference type="InterPro" id="IPR050277">
    <property type="entry name" value="Sodium:Solute_Symporter"/>
</dbReference>
<dbReference type="PANTHER" id="PTHR48086:SF5">
    <property type="entry name" value="NA(+):SOLUTE SYMPORTER (SSF FAMILY)"/>
    <property type="match status" value="1"/>
</dbReference>
<keyword evidence="6 8" id="KW-0472">Membrane</keyword>
<dbReference type="AlphaFoldDB" id="A0A515DC84"/>
<keyword evidence="3" id="KW-0813">Transport</keyword>
<dbReference type="InterPro" id="IPR038377">
    <property type="entry name" value="Na/Glc_symporter_sf"/>
</dbReference>
<feature type="transmembrane region" description="Helical" evidence="8">
    <location>
        <begin position="20"/>
        <end position="39"/>
    </location>
</feature>
<name>A0A515DC84_9BURK</name>
<evidence type="ECO:0000256" key="2">
    <source>
        <dbReference type="ARBA" id="ARBA00006434"/>
    </source>
</evidence>
<feature type="transmembrane region" description="Helical" evidence="8">
    <location>
        <begin position="246"/>
        <end position="270"/>
    </location>
</feature>
<dbReference type="Gene3D" id="1.20.1730.10">
    <property type="entry name" value="Sodium/glucose cotransporter"/>
    <property type="match status" value="2"/>
</dbReference>
<dbReference type="KEGG" id="rhf:EUB48_12355"/>
<protein>
    <submittedName>
        <fullName evidence="10">DUF4212 domain-containing protein</fullName>
    </submittedName>
</protein>
<dbReference type="EMBL" id="CP035503">
    <property type="protein sequence ID" value="QDL37980.1"/>
    <property type="molecule type" value="Genomic_DNA"/>
</dbReference>
<feature type="transmembrane region" description="Helical" evidence="8">
    <location>
        <begin position="310"/>
        <end position="329"/>
    </location>
</feature>
<dbReference type="PROSITE" id="PS50283">
    <property type="entry name" value="NA_SOLUT_SYMP_3"/>
    <property type="match status" value="1"/>
</dbReference>
<dbReference type="InterPro" id="IPR019886">
    <property type="entry name" value="Na_symporter_ssu"/>
</dbReference>
<dbReference type="PANTHER" id="PTHR48086">
    <property type="entry name" value="SODIUM/PROLINE SYMPORTER-RELATED"/>
    <property type="match status" value="1"/>
</dbReference>
<dbReference type="PROSITE" id="PS00018">
    <property type="entry name" value="EF_HAND_1"/>
    <property type="match status" value="1"/>
</dbReference>
<evidence type="ECO:0000256" key="1">
    <source>
        <dbReference type="ARBA" id="ARBA00004141"/>
    </source>
</evidence>
<evidence type="ECO:0000256" key="3">
    <source>
        <dbReference type="ARBA" id="ARBA00022448"/>
    </source>
</evidence>
<evidence type="ECO:0000256" key="8">
    <source>
        <dbReference type="SAM" id="Phobius"/>
    </source>
</evidence>
<feature type="transmembrane region" description="Helical" evidence="8">
    <location>
        <begin position="740"/>
        <end position="764"/>
    </location>
</feature>
<feature type="transmembrane region" description="Helical" evidence="8">
    <location>
        <begin position="102"/>
        <end position="121"/>
    </location>
</feature>
<feature type="transmembrane region" description="Helical" evidence="8">
    <location>
        <begin position="702"/>
        <end position="720"/>
    </location>
</feature>
<evidence type="ECO:0000256" key="5">
    <source>
        <dbReference type="ARBA" id="ARBA00022989"/>
    </source>
</evidence>
<dbReference type="Pfam" id="PF13937">
    <property type="entry name" value="DUF4212"/>
    <property type="match status" value="1"/>
</dbReference>
<dbReference type="NCBIfam" id="TIGR03648">
    <property type="entry name" value="Na_symport_lg"/>
    <property type="match status" value="1"/>
</dbReference>
<reference evidence="10 11" key="1">
    <citation type="submission" date="2019-01" db="EMBL/GenBank/DDBJ databases">
        <title>Genomic insights into a novel species Rhodoferax sp.</title>
        <authorList>
            <person name="Jin L."/>
        </authorList>
    </citation>
    <scope>NUCLEOTIDE SEQUENCE [LARGE SCALE GENOMIC DNA]</scope>
    <source>
        <strain evidence="10 11">CHu59-6-5</strain>
    </source>
</reference>
<evidence type="ECO:0000259" key="9">
    <source>
        <dbReference type="Pfam" id="PF13937"/>
    </source>
</evidence>
<dbReference type="NCBIfam" id="TIGR03647">
    <property type="entry name" value="Na_symport_sm"/>
    <property type="match status" value="1"/>
</dbReference>
<dbReference type="OrthoDB" id="9764416at2"/>
<dbReference type="RefSeq" id="WP_142819403.1">
    <property type="nucleotide sequence ID" value="NZ_CP035503.1"/>
</dbReference>
<feature type="transmembrane region" description="Helical" evidence="8">
    <location>
        <begin position="204"/>
        <end position="226"/>
    </location>
</feature>
<feature type="domain" description="Sodium symporter small subunit" evidence="9">
    <location>
        <begin position="20"/>
        <end position="77"/>
    </location>
</feature>
<sequence length="778" mass="83717">MPNQTPPSPAGPVTAGFGRLRTALLLVWGVASFGIVFFARDLQAVVAGWPFNFWFSAQGAILVFIAILACYAWVRNRQGGDPASVMTDGAAYRDYKRRLHRILATYVACFLAFLLVMALAEKAGLSKAWIGAIFLLATVLFYAAIGIYCRTADADEYYVAGRHVPAMYNGMATAADWMSAASFISLAGGLYLQGFSGTETQPGGLAYILGWTGGFCLVGLLIAPHLRKLELYTVPDYFRVRFGGRWPRLIAAFAAVLCSFTYVVAQIYGVGLITSRLTGVQFEIGILLGLGGVLVCSFLGGMRAVTWTQVSQYVILMLAFLIPVSWLAYKQLGNPLAPLVYGQQLEKITALEHQLARSPAEMAVMAEYARRARVYELKLQDVQATLTREREALHARLQLLHDQKTDASLIFTASRELSALPRDAAAARELWTRAMQENLARAQPLGGLPPHAQAFAGDPDGTPAQKHAFQVSRLNFLALMFCLMVGTAGLPHLLTRYYTTPSVAETRTSVAWSLLFIALVYVAMPALAVLVKFEVLSNLVGHPFDTLPTWMAQWTRVDPALLSVSDVNGDHILQFGELKLGADMVMLAMPELGGLPYVISGLVAAGGLAAALSTADGLLLTIGNALAHDTYVGRVKDHRGAMQRVMLSKFALLLVALAAAYAAAQKPADILYLVSASFSLAAAAFVPAMVLGIFWRRTTRQGAVAGMLSGLGLTMYYMAINLPAARAALGLQGDGLWFSIQPISAGVFGVPVGAAVTWAVSLLARPAQRPSPAAPDRL</sequence>
<gene>
    <name evidence="10" type="ORF">EUB48_12355</name>
</gene>
<evidence type="ECO:0000313" key="10">
    <source>
        <dbReference type="EMBL" id="QDL37980.1"/>
    </source>
</evidence>
<dbReference type="GO" id="GO:0022857">
    <property type="term" value="F:transmembrane transporter activity"/>
    <property type="evidence" value="ECO:0007669"/>
    <property type="project" value="InterPro"/>
</dbReference>
<evidence type="ECO:0000256" key="4">
    <source>
        <dbReference type="ARBA" id="ARBA00022692"/>
    </source>
</evidence>
<dbReference type="InterPro" id="IPR019899">
    <property type="entry name" value="Na/solute_symporter_VC_2705"/>
</dbReference>
<feature type="transmembrane region" description="Helical" evidence="8">
    <location>
        <begin position="670"/>
        <end position="695"/>
    </location>
</feature>
<comment type="subcellular location">
    <subcellularLocation>
        <location evidence="1">Membrane</location>
        <topology evidence="1">Multi-pass membrane protein</topology>
    </subcellularLocation>
</comment>